<keyword evidence="2" id="KW-0408">Iron</keyword>
<dbReference type="Pfam" id="PF06155">
    <property type="entry name" value="GBBH-like_N"/>
    <property type="match status" value="1"/>
</dbReference>
<dbReference type="AlphaFoldDB" id="A0A8K0AK07"/>
<feature type="domain" description="Gamma-butyrobetaine hydroxylase-like N-terminal" evidence="3">
    <location>
        <begin position="11"/>
        <end position="90"/>
    </location>
</feature>
<accession>A0A8K0AK07</accession>
<proteinExistence type="predicted"/>
<name>A0A8K0AK07_ANDGO</name>
<comment type="caution">
    <text evidence="4">The sequence shown here is derived from an EMBL/GenBank/DDBJ whole genome shotgun (WGS) entry which is preliminary data.</text>
</comment>
<dbReference type="InterPro" id="IPR038492">
    <property type="entry name" value="GBBH-like_N_sf"/>
</dbReference>
<organism evidence="4 5">
    <name type="scientific">Andalucia godoyi</name>
    <name type="common">Flagellate</name>
    <dbReference type="NCBI Taxonomy" id="505711"/>
    <lineage>
        <taxon>Eukaryota</taxon>
        <taxon>Discoba</taxon>
        <taxon>Jakobida</taxon>
        <taxon>Andalucina</taxon>
        <taxon>Andaluciidae</taxon>
        <taxon>Andalucia</taxon>
    </lineage>
</organism>
<evidence type="ECO:0000256" key="2">
    <source>
        <dbReference type="ARBA" id="ARBA00023004"/>
    </source>
</evidence>
<dbReference type="GO" id="GO:0046872">
    <property type="term" value="F:metal ion binding"/>
    <property type="evidence" value="ECO:0007669"/>
    <property type="project" value="UniProtKB-KW"/>
</dbReference>
<dbReference type="Proteomes" id="UP000799049">
    <property type="component" value="Unassembled WGS sequence"/>
</dbReference>
<protein>
    <submittedName>
        <fullName evidence="4">Conserved mitochondrial conserved DUF971 domain-containing protein</fullName>
    </submittedName>
</protein>
<dbReference type="InterPro" id="IPR010376">
    <property type="entry name" value="GBBH-like_N"/>
</dbReference>
<dbReference type="Gene3D" id="3.30.2020.30">
    <property type="match status" value="1"/>
</dbReference>
<dbReference type="OrthoDB" id="19707at2759"/>
<dbReference type="EMBL" id="VRVR01000017">
    <property type="protein sequence ID" value="KAF0852761.1"/>
    <property type="molecule type" value="Genomic_DNA"/>
</dbReference>
<evidence type="ECO:0000259" key="3">
    <source>
        <dbReference type="Pfam" id="PF06155"/>
    </source>
</evidence>
<sequence length="132" mass="15226">MPTSCTPLQIRYLRQYRSLNVIFSNNKSVCLPAELLRVYSPSADVQSRQAMIPGRRNVSILEIEPVGNYGIALHFDDSHQHGLYSWQYLYDLGENKISRMREYILNLRRFGLSRDPNIISSRALPKTKPGNE</sequence>
<gene>
    <name evidence="4" type="ORF">ANDGO_06542</name>
</gene>
<keyword evidence="1" id="KW-0479">Metal-binding</keyword>
<reference evidence="4" key="1">
    <citation type="submission" date="2019-09" db="EMBL/GenBank/DDBJ databases">
        <title>The Mitochondrial Proteome of the Jakobid, Andalucia godoyi, a Protist With the Most Gene-Rich and Bacteria-Like Mitochondrial Genome.</title>
        <authorList>
            <person name="Gray M.W."/>
            <person name="Burger G."/>
            <person name="Derelle R."/>
            <person name="Klimes V."/>
            <person name="Leger M."/>
            <person name="Sarrasin M."/>
            <person name="Vlcek C."/>
            <person name="Roger A.J."/>
            <person name="Elias M."/>
            <person name="Lang B.F."/>
        </authorList>
    </citation>
    <scope>NUCLEOTIDE SEQUENCE</scope>
    <source>
        <strain evidence="4">And28</strain>
    </source>
</reference>
<evidence type="ECO:0000313" key="4">
    <source>
        <dbReference type="EMBL" id="KAF0852761.1"/>
    </source>
</evidence>
<dbReference type="PANTHER" id="PTHR35303:SF5">
    <property type="entry name" value="OS02G0197800 PROTEIN"/>
    <property type="match status" value="1"/>
</dbReference>
<keyword evidence="5" id="KW-1185">Reference proteome</keyword>
<evidence type="ECO:0000256" key="1">
    <source>
        <dbReference type="ARBA" id="ARBA00022723"/>
    </source>
</evidence>
<evidence type="ECO:0000313" key="5">
    <source>
        <dbReference type="Proteomes" id="UP000799049"/>
    </source>
</evidence>
<dbReference type="PANTHER" id="PTHR35303">
    <property type="entry name" value="OS02G0197800 PROTEIN"/>
    <property type="match status" value="1"/>
</dbReference>